<feature type="domain" description="IclR-ED" evidence="5">
    <location>
        <begin position="67"/>
        <end position="249"/>
    </location>
</feature>
<dbReference type="InterPro" id="IPR036390">
    <property type="entry name" value="WH_DNA-bd_sf"/>
</dbReference>
<dbReference type="PANTHER" id="PTHR30136">
    <property type="entry name" value="HELIX-TURN-HELIX TRANSCRIPTIONAL REGULATOR, ICLR FAMILY"/>
    <property type="match status" value="1"/>
</dbReference>
<keyword evidence="1" id="KW-0805">Transcription regulation</keyword>
<dbReference type="Pfam" id="PF01614">
    <property type="entry name" value="IclR_C"/>
    <property type="match status" value="1"/>
</dbReference>
<dbReference type="Gene3D" id="3.30.450.40">
    <property type="match status" value="1"/>
</dbReference>
<dbReference type="RefSeq" id="WP_353710677.1">
    <property type="nucleotide sequence ID" value="NZ_CP159279.1"/>
</dbReference>
<sequence>MNLGRSERLQSSATVNSLRILETIARLGPGTTAKDITDTLSMPPTTAYRLLNALVGDEYLVRTPDLRGFTLGHAITGFISATTVLPSIPTAARNILEEFRGHTRFAVHLVTFQIASIKIADSDPDHPPRSEAEMVRYLHASAAGKLFLSTLENLSAVLPRNSLKKLTPKTITDVKSLQSDLEQINKRGYAIQINELEEGSCCLAVPIAIPGSPPGGALCLGGTSERLGAIRAHGTSAQQTAARLAPLLF</sequence>
<evidence type="ECO:0000259" key="5">
    <source>
        <dbReference type="PROSITE" id="PS51078"/>
    </source>
</evidence>
<dbReference type="EMBL" id="CP159279">
    <property type="protein sequence ID" value="XCH10004.1"/>
    <property type="molecule type" value="Genomic_DNA"/>
</dbReference>
<protein>
    <submittedName>
        <fullName evidence="6">IclR family transcriptional regulator C-terminal domain-containing protein</fullName>
    </submittedName>
</protein>
<keyword evidence="3" id="KW-0804">Transcription</keyword>
<keyword evidence="2" id="KW-0238">DNA-binding</keyword>
<dbReference type="GO" id="GO:0045892">
    <property type="term" value="P:negative regulation of DNA-templated transcription"/>
    <property type="evidence" value="ECO:0007669"/>
    <property type="project" value="TreeGrafter"/>
</dbReference>
<name>A0AAU8EN47_9MICC</name>
<dbReference type="InterPro" id="IPR050707">
    <property type="entry name" value="HTH_MetabolicPath_Reg"/>
</dbReference>
<dbReference type="InterPro" id="IPR014757">
    <property type="entry name" value="Tscrpt_reg_IclR_C"/>
</dbReference>
<evidence type="ECO:0000313" key="6">
    <source>
        <dbReference type="EMBL" id="XCH10004.1"/>
    </source>
</evidence>
<evidence type="ECO:0000256" key="1">
    <source>
        <dbReference type="ARBA" id="ARBA00023015"/>
    </source>
</evidence>
<accession>A0AAU8EN47</accession>
<proteinExistence type="predicted"/>
<evidence type="ECO:0000256" key="3">
    <source>
        <dbReference type="ARBA" id="ARBA00023163"/>
    </source>
</evidence>
<dbReference type="PROSITE" id="PS51078">
    <property type="entry name" value="ICLR_ED"/>
    <property type="match status" value="1"/>
</dbReference>
<dbReference type="InterPro" id="IPR029016">
    <property type="entry name" value="GAF-like_dom_sf"/>
</dbReference>
<evidence type="ECO:0000259" key="4">
    <source>
        <dbReference type="PROSITE" id="PS51077"/>
    </source>
</evidence>
<dbReference type="SUPFAM" id="SSF46785">
    <property type="entry name" value="Winged helix' DNA-binding domain"/>
    <property type="match status" value="1"/>
</dbReference>
<reference evidence="6" key="1">
    <citation type="submission" date="2024-06" db="EMBL/GenBank/DDBJ databases">
        <title>Biodegradation of dimethachlon by Arthrobacter sp. K5: mechanistic insights and ecological implications.</title>
        <authorList>
            <person name="Hu S."/>
            <person name="Lu P."/>
        </authorList>
    </citation>
    <scope>NUCLEOTIDE SEQUENCE</scope>
    <source>
        <strain evidence="6">K5</strain>
    </source>
</reference>
<dbReference type="GO" id="GO:0003677">
    <property type="term" value="F:DNA binding"/>
    <property type="evidence" value="ECO:0007669"/>
    <property type="project" value="UniProtKB-KW"/>
</dbReference>
<dbReference type="InterPro" id="IPR036388">
    <property type="entry name" value="WH-like_DNA-bd_sf"/>
</dbReference>
<dbReference type="SMART" id="SM00346">
    <property type="entry name" value="HTH_ICLR"/>
    <property type="match status" value="1"/>
</dbReference>
<dbReference type="Gene3D" id="1.10.10.10">
    <property type="entry name" value="Winged helix-like DNA-binding domain superfamily/Winged helix DNA-binding domain"/>
    <property type="match status" value="1"/>
</dbReference>
<dbReference type="Pfam" id="PF09339">
    <property type="entry name" value="HTH_IclR"/>
    <property type="match status" value="1"/>
</dbReference>
<dbReference type="PANTHER" id="PTHR30136:SF24">
    <property type="entry name" value="HTH-TYPE TRANSCRIPTIONAL REPRESSOR ALLR"/>
    <property type="match status" value="1"/>
</dbReference>
<feature type="domain" description="HTH iclR-type" evidence="4">
    <location>
        <begin position="11"/>
        <end position="73"/>
    </location>
</feature>
<dbReference type="GO" id="GO:0003700">
    <property type="term" value="F:DNA-binding transcription factor activity"/>
    <property type="evidence" value="ECO:0007669"/>
    <property type="project" value="TreeGrafter"/>
</dbReference>
<dbReference type="PROSITE" id="PS51077">
    <property type="entry name" value="HTH_ICLR"/>
    <property type="match status" value="1"/>
</dbReference>
<evidence type="ECO:0000256" key="2">
    <source>
        <dbReference type="ARBA" id="ARBA00023125"/>
    </source>
</evidence>
<organism evidence="6">
    <name type="scientific">Arthrobacter sp. K5</name>
    <dbReference type="NCBI Taxonomy" id="2839623"/>
    <lineage>
        <taxon>Bacteria</taxon>
        <taxon>Bacillati</taxon>
        <taxon>Actinomycetota</taxon>
        <taxon>Actinomycetes</taxon>
        <taxon>Micrococcales</taxon>
        <taxon>Micrococcaceae</taxon>
        <taxon>Arthrobacter</taxon>
    </lineage>
</organism>
<dbReference type="SUPFAM" id="SSF55781">
    <property type="entry name" value="GAF domain-like"/>
    <property type="match status" value="1"/>
</dbReference>
<dbReference type="InterPro" id="IPR005471">
    <property type="entry name" value="Tscrpt_reg_IclR_N"/>
</dbReference>
<gene>
    <name evidence="6" type="ORF">ABRP34_14255</name>
</gene>
<dbReference type="AlphaFoldDB" id="A0AAU8EN47"/>